<proteinExistence type="predicted"/>
<gene>
    <name evidence="1" type="ORF">NCTC11842_03933</name>
</gene>
<evidence type="ECO:0000313" key="2">
    <source>
        <dbReference type="Proteomes" id="UP000250443"/>
    </source>
</evidence>
<evidence type="ECO:0000313" key="1">
    <source>
        <dbReference type="EMBL" id="SPZ11684.1"/>
    </source>
</evidence>
<dbReference type="EMBL" id="UAUF01000014">
    <property type="protein sequence ID" value="SPZ11684.1"/>
    <property type="molecule type" value="Genomic_DNA"/>
</dbReference>
<accession>A0A2X2CXC4</accession>
<sequence length="71" mass="8028">MKASLLLNTLQQGTLLGYFETAQNAERPYTERYIAVLLGSGYLSCLMDQNLIQPEHYLALGHELRQLTQEG</sequence>
<dbReference type="AlphaFoldDB" id="A0A2X2CXC4"/>
<protein>
    <submittedName>
        <fullName evidence="1">Uncharacterized protein</fullName>
    </submittedName>
</protein>
<organism evidence="1 2">
    <name type="scientific">Pseudomonas luteola</name>
    <dbReference type="NCBI Taxonomy" id="47886"/>
    <lineage>
        <taxon>Bacteria</taxon>
        <taxon>Pseudomonadati</taxon>
        <taxon>Pseudomonadota</taxon>
        <taxon>Gammaproteobacteria</taxon>
        <taxon>Pseudomonadales</taxon>
        <taxon>Pseudomonadaceae</taxon>
        <taxon>Pseudomonas</taxon>
    </lineage>
</organism>
<reference evidence="1 2" key="1">
    <citation type="submission" date="2018-06" db="EMBL/GenBank/DDBJ databases">
        <authorList>
            <consortium name="Pathogen Informatics"/>
            <person name="Doyle S."/>
        </authorList>
    </citation>
    <scope>NUCLEOTIDE SEQUENCE [LARGE SCALE GENOMIC DNA]</scope>
    <source>
        <strain evidence="1 2">NCTC11842</strain>
    </source>
</reference>
<dbReference type="RefSeq" id="WP_010795690.1">
    <property type="nucleotide sequence ID" value="NZ_RHRV01000002.1"/>
</dbReference>
<name>A0A2X2CXC4_PSELU</name>
<dbReference type="Proteomes" id="UP000250443">
    <property type="component" value="Unassembled WGS sequence"/>
</dbReference>